<gene>
    <name evidence="1" type="ORF">C1949_14855</name>
</gene>
<organism evidence="1 2">
    <name type="scientific">Halopseudomonas oceani</name>
    <dbReference type="NCBI Taxonomy" id="1708783"/>
    <lineage>
        <taxon>Bacteria</taxon>
        <taxon>Pseudomonadati</taxon>
        <taxon>Pseudomonadota</taxon>
        <taxon>Gammaproteobacteria</taxon>
        <taxon>Pseudomonadales</taxon>
        <taxon>Pseudomonadaceae</taxon>
        <taxon>Halopseudomonas</taxon>
    </lineage>
</organism>
<dbReference type="NCBIfam" id="NF033625">
    <property type="entry name" value="HpxZ"/>
    <property type="match status" value="1"/>
</dbReference>
<proteinExistence type="predicted"/>
<name>A0A2P4ESG8_9GAMM</name>
<dbReference type="RefSeq" id="WP_104739261.1">
    <property type="nucleotide sequence ID" value="NZ_BMHR01000014.1"/>
</dbReference>
<comment type="caution">
    <text evidence="1">The sequence shown here is derived from an EMBL/GenBank/DDBJ whole genome shotgun (WGS) entry which is preliminary data.</text>
</comment>
<dbReference type="Gene3D" id="3.10.450.50">
    <property type="match status" value="1"/>
</dbReference>
<dbReference type="EMBL" id="PPSK01000016">
    <property type="protein sequence ID" value="POB01986.1"/>
    <property type="molecule type" value="Genomic_DNA"/>
</dbReference>
<dbReference type="SUPFAM" id="SSF54427">
    <property type="entry name" value="NTF2-like"/>
    <property type="match status" value="1"/>
</dbReference>
<dbReference type="InterPro" id="IPR024507">
    <property type="entry name" value="AtzH-like"/>
</dbReference>
<dbReference type="Proteomes" id="UP000243451">
    <property type="component" value="Unassembled WGS sequence"/>
</dbReference>
<protein>
    <submittedName>
        <fullName evidence="1">DUF3225 domain-containing protein</fullName>
    </submittedName>
</protein>
<dbReference type="OrthoDB" id="9791198at2"/>
<accession>A0A2P4ESG8</accession>
<dbReference type="AlphaFoldDB" id="A0A2P4ESG8"/>
<dbReference type="Pfam" id="PF11533">
    <property type="entry name" value="AtzH-like"/>
    <property type="match status" value="1"/>
</dbReference>
<keyword evidence="2" id="KW-1185">Reference proteome</keyword>
<dbReference type="InterPro" id="IPR032710">
    <property type="entry name" value="NTF2-like_dom_sf"/>
</dbReference>
<evidence type="ECO:0000313" key="2">
    <source>
        <dbReference type="Proteomes" id="UP000243451"/>
    </source>
</evidence>
<reference evidence="1 2" key="1">
    <citation type="submission" date="2018-01" db="EMBL/GenBank/DDBJ databases">
        <title>Draft genome of the type strain Pseudomonas oceani DSM 100277 isolated from the deep water in Okinawa trough, northwestern Pacific Ocean.</title>
        <authorList>
            <person name="Gomila M."/>
            <person name="Mulet M."/>
            <person name="Garcia-Valdes E."/>
            <person name="Lalucat J."/>
        </authorList>
    </citation>
    <scope>NUCLEOTIDE SEQUENCE [LARGE SCALE GENOMIC DNA]</scope>
    <source>
        <strain evidence="1 2">DSM 100277</strain>
    </source>
</reference>
<sequence length="130" mass="14748">MTDINLPAVVKQVTEAFIDYERALLVNEMETLDHYFWDSVHTVRYGVAENLYGAQDIAAYRRVCVPVGPGRELYNTVVSTFGEDYATVSTQFRDGETARVGRQMQTWARIDGRWQVVAAHVSIDLSSLQE</sequence>
<evidence type="ECO:0000313" key="1">
    <source>
        <dbReference type="EMBL" id="POB01986.1"/>
    </source>
</evidence>